<dbReference type="SMART" id="SM00342">
    <property type="entry name" value="HTH_ARAC"/>
    <property type="match status" value="1"/>
</dbReference>
<keyword evidence="1" id="KW-0805">Transcription regulation</keyword>
<dbReference type="Proteomes" id="UP000515561">
    <property type="component" value="Chromosome"/>
</dbReference>
<protein>
    <submittedName>
        <fullName evidence="4">Uncharacterized protein</fullName>
    </submittedName>
</protein>
<dbReference type="PROSITE" id="PS00041">
    <property type="entry name" value="HTH_ARAC_FAMILY_1"/>
    <property type="match status" value="1"/>
</dbReference>
<evidence type="ECO:0000313" key="5">
    <source>
        <dbReference type="Proteomes" id="UP000515561"/>
    </source>
</evidence>
<evidence type="ECO:0000256" key="3">
    <source>
        <dbReference type="ARBA" id="ARBA00023163"/>
    </source>
</evidence>
<keyword evidence="2" id="KW-0238">DNA-binding</keyword>
<dbReference type="Pfam" id="PF12833">
    <property type="entry name" value="HTH_18"/>
    <property type="match status" value="1"/>
</dbReference>
<sequence length="743" mass="86073">MKKLKEIYMHNSIVQFIVSYVLVMLLPLMICSIGAQISFRVVEEDVKTSKMNILNHSKSVIDSNLKQIHTLALQVSRNEKVQKVAENNHNTSADFYLNAKDAINQIENIIKFKTANLLKNLAVYYQRSDYYMVDGSLYQGEFYYNKILKSNTLGLAEWKRLYGGTVYSKAFYQMDEGYFQWIQPIIGDDGLPLDGGVICNLDMSYFNSLFIDTDNNVGLFIQEENGNILYSVNQGVSVPDFSELTLSGKQGFIDIGDDMLIYTTSELDGWKYIMVVEQKQVMQRLNQLKFNEYLLILLAVGIGIGLACYTSIRQGKPINEIFNVYIPDTDIERNFKNLGGMVSEIVTDNRQLMEEIEKEKPLLRYAFLYKLVRGEFSSERELTMLANKVNCKVDANSYRVMAFRLFGNNDFYETDSQTLEEVQIIFHYLQSKLKNYIKEDVWFYEIDYLTQLVILPCYGAELKPDDIVSYVREDITREYKVNPLWGVSNNCTDILELWRACEESKAALAFTSETKNLVYYNDIMTEQTGFYYPELFEERLVSSVQSGDSVHIRNLLELSRKENFELRKLTRGKFLKLNNRFSNTLIKLEKSEEIMDGIDALNNFAIHYGEEPSENYYELLYQIFTSASTELQQYKISKRTRLTEKIKSYVDKNYEDSNLGLAMVGTEFNISEGYVSTLFKEQAGVNFADYVEKLRIDKACELLRDDKLTIVQISEQVGYNSIQSFRRAFKKVKGVSPSKLRER</sequence>
<name>A0A6S6RBL7_9FIRM</name>
<keyword evidence="5" id="KW-1185">Reference proteome</keyword>
<dbReference type="PANTHER" id="PTHR43280:SF28">
    <property type="entry name" value="HTH-TYPE TRANSCRIPTIONAL ACTIVATOR RHAS"/>
    <property type="match status" value="1"/>
</dbReference>
<dbReference type="PANTHER" id="PTHR43280">
    <property type="entry name" value="ARAC-FAMILY TRANSCRIPTIONAL REGULATOR"/>
    <property type="match status" value="1"/>
</dbReference>
<evidence type="ECO:0000256" key="1">
    <source>
        <dbReference type="ARBA" id="ARBA00023015"/>
    </source>
</evidence>
<organism evidence="4 5">
    <name type="scientific">Anaerocolumna cellulosilytica</name>
    <dbReference type="NCBI Taxonomy" id="433286"/>
    <lineage>
        <taxon>Bacteria</taxon>
        <taxon>Bacillati</taxon>
        <taxon>Bacillota</taxon>
        <taxon>Clostridia</taxon>
        <taxon>Lachnospirales</taxon>
        <taxon>Lachnospiraceae</taxon>
        <taxon>Anaerocolumna</taxon>
    </lineage>
</organism>
<dbReference type="KEGG" id="acel:acsn021_39840"/>
<dbReference type="EMBL" id="AP023367">
    <property type="protein sequence ID" value="BCJ96415.1"/>
    <property type="molecule type" value="Genomic_DNA"/>
</dbReference>
<proteinExistence type="predicted"/>
<dbReference type="Gene3D" id="1.10.10.60">
    <property type="entry name" value="Homeodomain-like"/>
    <property type="match status" value="2"/>
</dbReference>
<accession>A0A6S6RBL7</accession>
<reference evidence="4 5" key="1">
    <citation type="journal article" date="2016" name="Int. J. Syst. Evol. Microbiol.">
        <title>Descriptions of Anaerotaenia torta gen. nov., sp. nov. and Anaerocolumna cellulosilytica gen. nov., sp. nov. isolated from a methanogenic reactor of cattle waste.</title>
        <authorList>
            <person name="Uek A."/>
            <person name="Ohtaki Y."/>
            <person name="Kaku N."/>
            <person name="Ueki K."/>
        </authorList>
    </citation>
    <scope>NUCLEOTIDE SEQUENCE [LARGE SCALE GENOMIC DNA]</scope>
    <source>
        <strain evidence="4 5">SN021</strain>
    </source>
</reference>
<evidence type="ECO:0000256" key="2">
    <source>
        <dbReference type="ARBA" id="ARBA00023125"/>
    </source>
</evidence>
<dbReference type="SUPFAM" id="SSF46689">
    <property type="entry name" value="Homeodomain-like"/>
    <property type="match status" value="1"/>
</dbReference>
<dbReference type="InterPro" id="IPR009057">
    <property type="entry name" value="Homeodomain-like_sf"/>
</dbReference>
<dbReference type="AlphaFoldDB" id="A0A6S6RBL7"/>
<dbReference type="GO" id="GO:0043565">
    <property type="term" value="F:sequence-specific DNA binding"/>
    <property type="evidence" value="ECO:0007669"/>
    <property type="project" value="InterPro"/>
</dbReference>
<evidence type="ECO:0000313" key="4">
    <source>
        <dbReference type="EMBL" id="BCJ96415.1"/>
    </source>
</evidence>
<dbReference type="InterPro" id="IPR020449">
    <property type="entry name" value="Tscrpt_reg_AraC-type_HTH"/>
</dbReference>
<dbReference type="PROSITE" id="PS01124">
    <property type="entry name" value="HTH_ARAC_FAMILY_2"/>
    <property type="match status" value="1"/>
</dbReference>
<dbReference type="RefSeq" id="WP_184093265.1">
    <property type="nucleotide sequence ID" value="NZ_AP023367.1"/>
</dbReference>
<keyword evidence="3" id="KW-0804">Transcription</keyword>
<dbReference type="InterPro" id="IPR018062">
    <property type="entry name" value="HTH_AraC-typ_CS"/>
</dbReference>
<dbReference type="GO" id="GO:0003700">
    <property type="term" value="F:DNA-binding transcription factor activity"/>
    <property type="evidence" value="ECO:0007669"/>
    <property type="project" value="InterPro"/>
</dbReference>
<dbReference type="InterPro" id="IPR018060">
    <property type="entry name" value="HTH_AraC"/>
</dbReference>
<gene>
    <name evidence="4" type="ORF">acsn021_39840</name>
</gene>
<dbReference type="PRINTS" id="PR00032">
    <property type="entry name" value="HTHARAC"/>
</dbReference>